<dbReference type="EMBL" id="JAAIKC010000022">
    <property type="protein sequence ID" value="NEW09698.1"/>
    <property type="molecule type" value="Genomic_DNA"/>
</dbReference>
<evidence type="ECO:0000256" key="1">
    <source>
        <dbReference type="SAM" id="Phobius"/>
    </source>
</evidence>
<keyword evidence="1" id="KW-0472">Membrane</keyword>
<keyword evidence="1" id="KW-0812">Transmembrane</keyword>
<sequence length="46" mass="5063">MQFTKRGKTLFLKIAVILIGIPILALCIFLVPKIGNFAGELYPETA</sequence>
<feature type="transmembrane region" description="Helical" evidence="1">
    <location>
        <begin position="12"/>
        <end position="31"/>
    </location>
</feature>
<protein>
    <submittedName>
        <fullName evidence="2">DUF2975 domain-containing protein</fullName>
    </submittedName>
</protein>
<name>A0A6G4A5X9_9BACL</name>
<keyword evidence="1" id="KW-1133">Transmembrane helix</keyword>
<comment type="caution">
    <text evidence="2">The sequence shown here is derived from an EMBL/GenBank/DDBJ whole genome shotgun (WGS) entry which is preliminary data.</text>
</comment>
<accession>A0A6G4A5X9</accession>
<dbReference type="AlphaFoldDB" id="A0A6G4A5X9"/>
<evidence type="ECO:0000313" key="2">
    <source>
        <dbReference type="EMBL" id="NEW09698.1"/>
    </source>
</evidence>
<organism evidence="2">
    <name type="scientific">Paenibacillus sp. SYP-B3998</name>
    <dbReference type="NCBI Taxonomy" id="2678564"/>
    <lineage>
        <taxon>Bacteria</taxon>
        <taxon>Bacillati</taxon>
        <taxon>Bacillota</taxon>
        <taxon>Bacilli</taxon>
        <taxon>Bacillales</taxon>
        <taxon>Paenibacillaceae</taxon>
        <taxon>Paenibacillus</taxon>
    </lineage>
</organism>
<feature type="non-terminal residue" evidence="2">
    <location>
        <position position="46"/>
    </location>
</feature>
<proteinExistence type="predicted"/>
<gene>
    <name evidence="2" type="ORF">GK047_27605</name>
</gene>
<reference evidence="2" key="1">
    <citation type="submission" date="2020-02" db="EMBL/GenBank/DDBJ databases">
        <authorList>
            <person name="Shen X.-R."/>
            <person name="Zhang Y.-X."/>
        </authorList>
    </citation>
    <scope>NUCLEOTIDE SEQUENCE</scope>
    <source>
        <strain evidence="2">SYP-B3998</strain>
    </source>
</reference>